<gene>
    <name evidence="1" type="ORF">S01H1_44488</name>
</gene>
<protein>
    <submittedName>
        <fullName evidence="1">Uncharacterized protein</fullName>
    </submittedName>
</protein>
<dbReference type="EMBL" id="BARS01028379">
    <property type="protein sequence ID" value="GAG07782.1"/>
    <property type="molecule type" value="Genomic_DNA"/>
</dbReference>
<name>X0V8U5_9ZZZZ</name>
<proteinExistence type="predicted"/>
<accession>X0V8U5</accession>
<dbReference type="AlphaFoldDB" id="X0V8U5"/>
<evidence type="ECO:0000313" key="1">
    <source>
        <dbReference type="EMBL" id="GAG07782.1"/>
    </source>
</evidence>
<sequence>SAIELANLRAAQASVMNDECNIKTIVIGKGAMGGEAETPTDHNAIECGVAFLDAGGDGRMPVDAYTGVEYDAIIRLPLALGFAIDIQTVFVIVDKGGTAVGKTFRPIASPEISFSAQNIKLKEVTN</sequence>
<comment type="caution">
    <text evidence="1">The sequence shown here is derived from an EMBL/GenBank/DDBJ whole genome shotgun (WGS) entry which is preliminary data.</text>
</comment>
<organism evidence="1">
    <name type="scientific">marine sediment metagenome</name>
    <dbReference type="NCBI Taxonomy" id="412755"/>
    <lineage>
        <taxon>unclassified sequences</taxon>
        <taxon>metagenomes</taxon>
        <taxon>ecological metagenomes</taxon>
    </lineage>
</organism>
<reference evidence="1" key="1">
    <citation type="journal article" date="2014" name="Front. Microbiol.">
        <title>High frequency of phylogenetically diverse reductive dehalogenase-homologous genes in deep subseafloor sedimentary metagenomes.</title>
        <authorList>
            <person name="Kawai M."/>
            <person name="Futagami T."/>
            <person name="Toyoda A."/>
            <person name="Takaki Y."/>
            <person name="Nishi S."/>
            <person name="Hori S."/>
            <person name="Arai W."/>
            <person name="Tsubouchi T."/>
            <person name="Morono Y."/>
            <person name="Uchiyama I."/>
            <person name="Ito T."/>
            <person name="Fujiyama A."/>
            <person name="Inagaki F."/>
            <person name="Takami H."/>
        </authorList>
    </citation>
    <scope>NUCLEOTIDE SEQUENCE</scope>
    <source>
        <strain evidence="1">Expedition CK06-06</strain>
    </source>
</reference>
<feature type="non-terminal residue" evidence="1">
    <location>
        <position position="1"/>
    </location>
</feature>